<dbReference type="InterPro" id="IPR000904">
    <property type="entry name" value="Sec7_dom"/>
</dbReference>
<organism evidence="8 9">
    <name type="scientific">Sphagnum troendelagicum</name>
    <dbReference type="NCBI Taxonomy" id="128251"/>
    <lineage>
        <taxon>Eukaryota</taxon>
        <taxon>Viridiplantae</taxon>
        <taxon>Streptophyta</taxon>
        <taxon>Embryophyta</taxon>
        <taxon>Bryophyta</taxon>
        <taxon>Sphagnophytina</taxon>
        <taxon>Sphagnopsida</taxon>
        <taxon>Sphagnales</taxon>
        <taxon>Sphagnaceae</taxon>
        <taxon>Sphagnum</taxon>
    </lineage>
</organism>
<dbReference type="Pfam" id="PF23325">
    <property type="entry name" value="TPR_28"/>
    <property type="match status" value="1"/>
</dbReference>
<comment type="subcellular location">
    <subcellularLocation>
        <location evidence="2">Cytoplasm</location>
        <location evidence="2">Cytosol</location>
    </subcellularLocation>
    <subcellularLocation>
        <location evidence="1">Membrane</location>
        <topology evidence="1">Peripheral membrane protein</topology>
        <orientation evidence="1">Cytoplasmic side</orientation>
    </subcellularLocation>
</comment>
<dbReference type="EMBL" id="OZ019908">
    <property type="protein sequence ID" value="CAK9207647.1"/>
    <property type="molecule type" value="Genomic_DNA"/>
</dbReference>
<evidence type="ECO:0000256" key="2">
    <source>
        <dbReference type="ARBA" id="ARBA00004514"/>
    </source>
</evidence>
<feature type="compositionally biased region" description="Polar residues" evidence="6">
    <location>
        <begin position="1476"/>
        <end position="1491"/>
    </location>
</feature>
<dbReference type="PROSITE" id="PS50190">
    <property type="entry name" value="SEC7"/>
    <property type="match status" value="1"/>
</dbReference>
<evidence type="ECO:0000259" key="7">
    <source>
        <dbReference type="PROSITE" id="PS50190"/>
    </source>
</evidence>
<reference evidence="8" key="1">
    <citation type="submission" date="2024-02" db="EMBL/GenBank/DDBJ databases">
        <authorList>
            <consortium name="ELIXIR-Norway"/>
            <consortium name="Elixir Norway"/>
        </authorList>
    </citation>
    <scope>NUCLEOTIDE SEQUENCE</scope>
</reference>
<dbReference type="InterPro" id="IPR056604">
    <property type="entry name" value="GBF1-like_TPR"/>
</dbReference>
<evidence type="ECO:0000256" key="3">
    <source>
        <dbReference type="ARBA" id="ARBA00022448"/>
    </source>
</evidence>
<dbReference type="CDD" id="cd00171">
    <property type="entry name" value="Sec7"/>
    <property type="match status" value="1"/>
</dbReference>
<dbReference type="Gene3D" id="1.10.1000.11">
    <property type="entry name" value="Arf Nucleotide-binding Site Opener,domain 2"/>
    <property type="match status" value="1"/>
</dbReference>
<feature type="domain" description="SEC7" evidence="7">
    <location>
        <begin position="567"/>
        <end position="756"/>
    </location>
</feature>
<feature type="compositionally biased region" description="Basic and acidic residues" evidence="6">
    <location>
        <begin position="1493"/>
        <end position="1505"/>
    </location>
</feature>
<feature type="region of interest" description="Disordered" evidence="6">
    <location>
        <begin position="931"/>
        <end position="966"/>
    </location>
</feature>
<dbReference type="PANTHER" id="PTHR10663">
    <property type="entry name" value="GUANYL-NUCLEOTIDE EXCHANGE FACTOR"/>
    <property type="match status" value="1"/>
</dbReference>
<evidence type="ECO:0000256" key="6">
    <source>
        <dbReference type="SAM" id="MobiDB-lite"/>
    </source>
</evidence>
<dbReference type="PANTHER" id="PTHR10663:SF388">
    <property type="entry name" value="GOLGI-SPECIFIC BREFELDIN A-RESISTANCE GUANINE NUCLEOTIDE EXCHANGE FACTOR 1"/>
    <property type="match status" value="1"/>
</dbReference>
<keyword evidence="4" id="KW-0344">Guanine-nucleotide releasing factor</keyword>
<gene>
    <name evidence="8" type="ORF">CSSPTR1EN2_LOCUS8911</name>
</gene>
<name>A0ABP0TXK8_9BRYO</name>
<dbReference type="Proteomes" id="UP001497512">
    <property type="component" value="Chromosome 16"/>
</dbReference>
<dbReference type="InterPro" id="IPR023394">
    <property type="entry name" value="Sec7_C_sf"/>
</dbReference>
<dbReference type="SUPFAM" id="SSF48425">
    <property type="entry name" value="Sec7 domain"/>
    <property type="match status" value="1"/>
</dbReference>
<evidence type="ECO:0000256" key="1">
    <source>
        <dbReference type="ARBA" id="ARBA00004287"/>
    </source>
</evidence>
<keyword evidence="3" id="KW-0813">Transport</keyword>
<dbReference type="InterPro" id="IPR035999">
    <property type="entry name" value="Sec7_dom_sf"/>
</dbReference>
<accession>A0ABP0TXK8</accession>
<feature type="region of interest" description="Disordered" evidence="6">
    <location>
        <begin position="249"/>
        <end position="311"/>
    </location>
</feature>
<dbReference type="InterPro" id="IPR032691">
    <property type="entry name" value="Mon2/Sec7/BIG1-like_HUS"/>
</dbReference>
<evidence type="ECO:0000313" key="9">
    <source>
        <dbReference type="Proteomes" id="UP001497512"/>
    </source>
</evidence>
<dbReference type="SMART" id="SM00222">
    <property type="entry name" value="Sec7"/>
    <property type="match status" value="1"/>
</dbReference>
<evidence type="ECO:0000256" key="4">
    <source>
        <dbReference type="ARBA" id="ARBA00022658"/>
    </source>
</evidence>
<dbReference type="InterPro" id="IPR032629">
    <property type="entry name" value="DCB_dom"/>
</dbReference>
<dbReference type="SUPFAM" id="SSF48371">
    <property type="entry name" value="ARM repeat"/>
    <property type="match status" value="1"/>
</dbReference>
<feature type="region of interest" description="Disordered" evidence="6">
    <location>
        <begin position="1471"/>
        <end position="1505"/>
    </location>
</feature>
<dbReference type="Pfam" id="PF01369">
    <property type="entry name" value="Sec7"/>
    <property type="match status" value="1"/>
</dbReference>
<keyword evidence="9" id="KW-1185">Reference proteome</keyword>
<dbReference type="InterPro" id="IPR016024">
    <property type="entry name" value="ARM-type_fold"/>
</dbReference>
<evidence type="ECO:0000256" key="5">
    <source>
        <dbReference type="ARBA" id="ARBA00022927"/>
    </source>
</evidence>
<proteinExistence type="predicted"/>
<evidence type="ECO:0000313" key="8">
    <source>
        <dbReference type="EMBL" id="CAK9207647.1"/>
    </source>
</evidence>
<dbReference type="Pfam" id="PF12783">
    <property type="entry name" value="Sec7-like_HUS"/>
    <property type="match status" value="1"/>
</dbReference>
<dbReference type="Gene3D" id="1.10.220.20">
    <property type="match status" value="1"/>
</dbReference>
<dbReference type="Pfam" id="PF16213">
    <property type="entry name" value="DCB"/>
    <property type="match status" value="1"/>
</dbReference>
<protein>
    <recommendedName>
        <fullName evidence="7">SEC7 domain-containing protein</fullName>
    </recommendedName>
</protein>
<keyword evidence="5" id="KW-0653">Protein transport</keyword>
<sequence length="1505" mass="166707">MGRSTVVSPIGNSGGGGDGSSMEYGLVTRGAVGAYKMRWSGGALACMVNAEVSSVLAVMRRNARWAGRYMAGDDQLEHPLIRSLKGLRRRVFGWQRENQWQSINPALYLVPFLDVIRSDETGAQITGVALAAVYKILTLEVFDINTAHVDVAMHSIVDAVTSCRFEVTDPASEEFVLMKILQVLLACMKSVAGALLSNRDVCTVVNTCFRVVHQAGSKGELLQRTARHTMHELVRAIFSHLSSLELDDNVTGNGSSRMSEPEGNETATEKGIPISGYTAGEGLTAKRPPQPVTRDGNSEKEGTADYKGGMTTDQPIAIEPYGVPCMVDIFNFLCSLLNVGDPLGPGQSFLASDEDVPHFALMLINSSIELGGESFGRHPKLLALVQDELFRNLMQMGLSENPLVLSLVCGIVLNLYHNLRESIKLQLEAFFSFVVIRLAQGRSGASYQQQEVAMEALVDFCRQSTFMPEMYANFDCDITLSNTFEDLGNLLTKSAFPVNCPLSAMHVLALEGLLAVIHSMANRVDSAAPGVLPGTPVGVMVAENQEYVPFWTLKCENYKDPLCWVEFVQHQKYIKRRLMIGADHFNRDPKKGLEFLQGIRLLPEKLDPQSVACFFRYTTGLDKNLLGDFLGDPDDFCLHVLEEFARTFDFSEMGIDAALRVFLESFRLPGEAQKISRVLEAFAERYYQQSRGILASKDTVYILSYAVIMLNTDQHNPQVRKKMTEDDFIKNLRNINNGQDLPRVMLSDLYHAIVRNEIRISYDNGIGVAEMTHSRWVDLMRRSRSTTPYITCDSRVLLDHDMFAIISGPSIAAISVVFDHAEDEEVLRACIDGFLAVAKISAVHRLEDVLDDLVVSLCKFTTLLNPTASAEEPVVAFGDDTKARMAAVTVFSIANKFGDFIRTGWRNILDCILRLHKLGLLPARVASDATEDADNASDSLQGRLGEGSVTMAPTPAMGTRRRSSGLMSRFSQLLSLESDEPRSAPTEQKLAAHQRTLRTIEACHIDQIFNDSKFLHADSLLQLARALVWAAGRPQKGGSSIEDEDTAVFCLELLIAITLNNRDRIMLLWQGVYEHMAGIVQTTVLPGLLVEKAVFGLLRICQRLLPYKENLAEELLRSLQLILKLDARVADAFCERITQEVMVLVRANAAHIKSPMGWRTVSSLLSITARHPEASEPGFDALSFIMADGVHLTPANYVLCLDAARAFADARVGGNERSIRALDLLSDSVGCLTRWSKATSESVEALGSETLEGAPRYSQELAEMWLRLAQGLKRVCLDQREEVRNHAIMCLQRCLAAAESIPLSATMWAQVFEQVVIALLDELLDIALRHPPKEYRGMEGTLYDAIKFLSKFYLQFLGQLVQLPTFRTLWSQVLSRMEMYMKAKLRGRGSEKIQELIPELLRNMLQVMHASGILVKTSTVTSDSLWELTWQHVYSISPSLQPNMFSEQTSILKGNEQRPVDGNQILHGSVVAGVESGSNPLATGSNSSVGTGDTRHEEKQPLERQ</sequence>